<feature type="compositionally biased region" description="Polar residues" evidence="1">
    <location>
        <begin position="1"/>
        <end position="11"/>
    </location>
</feature>
<protein>
    <submittedName>
        <fullName evidence="2">Uncharacterized protein</fullName>
    </submittedName>
</protein>
<feature type="region of interest" description="Disordered" evidence="1">
    <location>
        <begin position="1"/>
        <end position="22"/>
    </location>
</feature>
<proteinExistence type="predicted"/>
<keyword evidence="3" id="KW-1185">Reference proteome</keyword>
<organism evidence="2 3">
    <name type="scientific">Dreissena polymorpha</name>
    <name type="common">Zebra mussel</name>
    <name type="synonym">Mytilus polymorpha</name>
    <dbReference type="NCBI Taxonomy" id="45954"/>
    <lineage>
        <taxon>Eukaryota</taxon>
        <taxon>Metazoa</taxon>
        <taxon>Spiralia</taxon>
        <taxon>Lophotrochozoa</taxon>
        <taxon>Mollusca</taxon>
        <taxon>Bivalvia</taxon>
        <taxon>Autobranchia</taxon>
        <taxon>Heteroconchia</taxon>
        <taxon>Euheterodonta</taxon>
        <taxon>Imparidentia</taxon>
        <taxon>Neoheterodontei</taxon>
        <taxon>Myida</taxon>
        <taxon>Dreissenoidea</taxon>
        <taxon>Dreissenidae</taxon>
        <taxon>Dreissena</taxon>
    </lineage>
</organism>
<accession>A0A9D4F7L4</accession>
<comment type="caution">
    <text evidence="2">The sequence shown here is derived from an EMBL/GenBank/DDBJ whole genome shotgun (WGS) entry which is preliminary data.</text>
</comment>
<dbReference type="AlphaFoldDB" id="A0A9D4F7L4"/>
<sequence length="52" mass="5821">MSDEISSSSKEGTYDDVNDDMTEVLPIDRTSYVPIETIESRTGRSWKVGGEH</sequence>
<evidence type="ECO:0000313" key="3">
    <source>
        <dbReference type="Proteomes" id="UP000828390"/>
    </source>
</evidence>
<evidence type="ECO:0000313" key="2">
    <source>
        <dbReference type="EMBL" id="KAH3793508.1"/>
    </source>
</evidence>
<dbReference type="EMBL" id="JAIWYP010000007">
    <property type="protein sequence ID" value="KAH3793508.1"/>
    <property type="molecule type" value="Genomic_DNA"/>
</dbReference>
<reference evidence="2" key="1">
    <citation type="journal article" date="2019" name="bioRxiv">
        <title>The Genome of the Zebra Mussel, Dreissena polymorpha: A Resource for Invasive Species Research.</title>
        <authorList>
            <person name="McCartney M.A."/>
            <person name="Auch B."/>
            <person name="Kono T."/>
            <person name="Mallez S."/>
            <person name="Zhang Y."/>
            <person name="Obille A."/>
            <person name="Becker A."/>
            <person name="Abrahante J.E."/>
            <person name="Garbe J."/>
            <person name="Badalamenti J.P."/>
            <person name="Herman A."/>
            <person name="Mangelson H."/>
            <person name="Liachko I."/>
            <person name="Sullivan S."/>
            <person name="Sone E.D."/>
            <person name="Koren S."/>
            <person name="Silverstein K.A.T."/>
            <person name="Beckman K.B."/>
            <person name="Gohl D.M."/>
        </authorList>
    </citation>
    <scope>NUCLEOTIDE SEQUENCE</scope>
    <source>
        <strain evidence="2">Duluth1</strain>
        <tissue evidence="2">Whole animal</tissue>
    </source>
</reference>
<evidence type="ECO:0000256" key="1">
    <source>
        <dbReference type="SAM" id="MobiDB-lite"/>
    </source>
</evidence>
<reference evidence="2" key="2">
    <citation type="submission" date="2020-11" db="EMBL/GenBank/DDBJ databases">
        <authorList>
            <person name="McCartney M.A."/>
            <person name="Auch B."/>
            <person name="Kono T."/>
            <person name="Mallez S."/>
            <person name="Becker A."/>
            <person name="Gohl D.M."/>
            <person name="Silverstein K.A.T."/>
            <person name="Koren S."/>
            <person name="Bechman K.B."/>
            <person name="Herman A."/>
            <person name="Abrahante J.E."/>
            <person name="Garbe J."/>
        </authorList>
    </citation>
    <scope>NUCLEOTIDE SEQUENCE</scope>
    <source>
        <strain evidence="2">Duluth1</strain>
        <tissue evidence="2">Whole animal</tissue>
    </source>
</reference>
<name>A0A9D4F7L4_DREPO</name>
<gene>
    <name evidence="2" type="ORF">DPMN_147022</name>
</gene>
<dbReference type="Proteomes" id="UP000828390">
    <property type="component" value="Unassembled WGS sequence"/>
</dbReference>